<accession>A0AB38XNW6</accession>
<evidence type="ECO:0000256" key="6">
    <source>
        <dbReference type="ARBA" id="ARBA00022763"/>
    </source>
</evidence>
<dbReference type="AlphaFoldDB" id="A0AB38XNW6"/>
<gene>
    <name evidence="18" type="ORF">PIG85_09605</name>
</gene>
<keyword evidence="12" id="KW-0238">DNA-binding</keyword>
<evidence type="ECO:0000256" key="13">
    <source>
        <dbReference type="ARBA" id="ARBA00023204"/>
    </source>
</evidence>
<keyword evidence="2" id="KW-0963">Cytoplasm</keyword>
<dbReference type="PANTHER" id="PTHR43152">
    <property type="entry name" value="UVRABC SYSTEM PROTEIN A"/>
    <property type="match status" value="1"/>
</dbReference>
<evidence type="ECO:0000256" key="4">
    <source>
        <dbReference type="ARBA" id="ARBA00022737"/>
    </source>
</evidence>
<evidence type="ECO:0000256" key="15">
    <source>
        <dbReference type="ARBA" id="ARBA00039316"/>
    </source>
</evidence>
<evidence type="ECO:0000256" key="5">
    <source>
        <dbReference type="ARBA" id="ARBA00022741"/>
    </source>
</evidence>
<keyword evidence="9" id="KW-0862">Zinc</keyword>
<evidence type="ECO:0000256" key="1">
    <source>
        <dbReference type="ARBA" id="ARBA00004496"/>
    </source>
</evidence>
<proteinExistence type="inferred from homology"/>
<evidence type="ECO:0000313" key="18">
    <source>
        <dbReference type="EMBL" id="WCE45884.1"/>
    </source>
</evidence>
<keyword evidence="3" id="KW-0479">Metal-binding</keyword>
<evidence type="ECO:0000256" key="7">
    <source>
        <dbReference type="ARBA" id="ARBA00022769"/>
    </source>
</evidence>
<dbReference type="RefSeq" id="WP_197409617.1">
    <property type="nucleotide sequence ID" value="NZ_CP116394.1"/>
</dbReference>
<sequence length="770" mass="81680">MGEAAHIRPGEREIRIVGARTHNLRNVSTSIPKNKLVGIAGVSGSGKSSLALTLAAAGQQAIASLFPPFLQARMNTLSPGVVDEVQGLTFTAVVRQKRFSKNVRSSVSTVTGIAPYLRLMFSRAATPSAGFSPSYSPNDPRGMCKKCAGLGYVDRIDLAELVDPARSLNEGAIRFPSFAPGTYRWKRLVCSGIADNDTAWKLLSPEVQELLLYGQNVKLQRPLPGYPKHGKFDGVIPRIETSYLKKAGAKITAKEKIALDRIVSHLVCAACDGQGINAAARGSRLNGLNIAEASQLSITDFIAYLGGIKSDAIDKPREKILNRAKSICEVGLGYLSLNRPTDSLSGGEAQRLRIVGLLGASITDTTFVMDEPSSGLHASDIYRLIAALRKLRDSGNTVLLVEHNIEILRACDRVIELGPGPGSRGGKIIFEGSAKDLANAVTPTGKAMRAKLELPGTPVYATGSIDVSHANLNNLKDVSASFPTGALTVVSGVAGSGKSSLITVLAEQNPQVVLVDQVPLAGSARSSLLTALDLADPVRKVFSQASKLPASWFSENGQGACPSCKGRGTTRVDMAFMDDVETICEQCGGKKFNTKTLSVRLPFGGRLLSIADVLGTSVIDATKLFANYPEISTITLLLQDVGLGYLKLGQTLNTLSGGELQRLKLIKQLATSCPSQKSVLILDEVTTGLHPNDVEHLITFLRRRTTKGFTVIAVDHNLRLIAKADHNIDLGPGAGDEGGSIVCEGSPRTLADCASSQTGNWLSKISTPVS</sequence>
<dbReference type="GO" id="GO:0005737">
    <property type="term" value="C:cytoplasm"/>
    <property type="evidence" value="ECO:0007669"/>
    <property type="project" value="UniProtKB-SubCell"/>
</dbReference>
<comment type="similarity">
    <text evidence="14">Belongs to the ABC transporter superfamily. UvrA family.</text>
</comment>
<feature type="domain" description="ABC transporter" evidence="17">
    <location>
        <begin position="7"/>
        <end position="444"/>
    </location>
</feature>
<dbReference type="PROSITE" id="PS50893">
    <property type="entry name" value="ABC_TRANSPORTER_2"/>
    <property type="match status" value="2"/>
</dbReference>
<dbReference type="Gene3D" id="1.10.8.280">
    <property type="entry name" value="ABC transporter ATPase domain-like"/>
    <property type="match status" value="1"/>
</dbReference>
<dbReference type="Pfam" id="PF17755">
    <property type="entry name" value="UvrA_DNA-bind"/>
    <property type="match status" value="1"/>
</dbReference>
<dbReference type="InterPro" id="IPR027417">
    <property type="entry name" value="P-loop_NTPase"/>
</dbReference>
<dbReference type="EMBL" id="CP116394">
    <property type="protein sequence ID" value="WCE45884.1"/>
    <property type="molecule type" value="Genomic_DNA"/>
</dbReference>
<organism evidence="18 19">
    <name type="scientific">Winkia neuii subsp. anitrata</name>
    <dbReference type="NCBI Taxonomy" id="29318"/>
    <lineage>
        <taxon>Bacteria</taxon>
        <taxon>Bacillati</taxon>
        <taxon>Actinomycetota</taxon>
        <taxon>Actinomycetes</taxon>
        <taxon>Actinomycetales</taxon>
        <taxon>Actinomycetaceae</taxon>
        <taxon>Winkia</taxon>
    </lineage>
</organism>
<dbReference type="GeneID" id="35866276"/>
<dbReference type="GO" id="GO:0008270">
    <property type="term" value="F:zinc ion binding"/>
    <property type="evidence" value="ECO:0007669"/>
    <property type="project" value="UniProtKB-KW"/>
</dbReference>
<evidence type="ECO:0000256" key="2">
    <source>
        <dbReference type="ARBA" id="ARBA00022490"/>
    </source>
</evidence>
<keyword evidence="10 18" id="KW-0067">ATP-binding</keyword>
<name>A0AB38XNW6_9ACTO</name>
<evidence type="ECO:0000256" key="12">
    <source>
        <dbReference type="ARBA" id="ARBA00023125"/>
    </source>
</evidence>
<dbReference type="InterPro" id="IPR041552">
    <property type="entry name" value="UvrA_DNA-bd"/>
</dbReference>
<keyword evidence="6" id="KW-0227">DNA damage</keyword>
<dbReference type="Proteomes" id="UP001211044">
    <property type="component" value="Chromosome"/>
</dbReference>
<dbReference type="GO" id="GO:0016887">
    <property type="term" value="F:ATP hydrolysis activity"/>
    <property type="evidence" value="ECO:0007669"/>
    <property type="project" value="InterPro"/>
</dbReference>
<keyword evidence="4" id="KW-0677">Repeat</keyword>
<keyword evidence="5" id="KW-0547">Nucleotide-binding</keyword>
<reference evidence="18" key="1">
    <citation type="submission" date="2023-01" db="EMBL/GenBank/DDBJ databases">
        <title>Comparative Genomic Analysis of the Clinically-Derived Winkia Strain NY0527 Provides Evidence into the Taxonomic Reassignment of Winkia neuii and Characterizes Their Virulence Traits.</title>
        <authorList>
            <person name="Cai X."/>
            <person name="Peng Y."/>
            <person name="Li M."/>
            <person name="Qiu Y."/>
            <person name="Wang Y."/>
            <person name="Xu L."/>
            <person name="Hou Q."/>
        </authorList>
    </citation>
    <scope>NUCLEOTIDE SEQUENCE</scope>
    <source>
        <strain evidence="18">NY0527</strain>
    </source>
</reference>
<dbReference type="GO" id="GO:0005524">
    <property type="term" value="F:ATP binding"/>
    <property type="evidence" value="ECO:0007669"/>
    <property type="project" value="UniProtKB-KW"/>
</dbReference>
<dbReference type="KEGG" id="wne:PIG85_09605"/>
<dbReference type="InterPro" id="IPR003593">
    <property type="entry name" value="AAA+_ATPase"/>
</dbReference>
<protein>
    <recommendedName>
        <fullName evidence="15">UvrABC system protein A</fullName>
    </recommendedName>
    <alternativeName>
        <fullName evidence="16">Excinuclease ABC subunit A</fullName>
    </alternativeName>
</protein>
<evidence type="ECO:0000256" key="14">
    <source>
        <dbReference type="ARBA" id="ARBA00038000"/>
    </source>
</evidence>
<dbReference type="Pfam" id="PF00005">
    <property type="entry name" value="ABC_tran"/>
    <property type="match status" value="1"/>
</dbReference>
<dbReference type="InterPro" id="IPR003439">
    <property type="entry name" value="ABC_transporter-like_ATP-bd"/>
</dbReference>
<dbReference type="SMART" id="SM00382">
    <property type="entry name" value="AAA"/>
    <property type="match status" value="2"/>
</dbReference>
<dbReference type="PANTHER" id="PTHR43152:SF3">
    <property type="entry name" value="UVRABC SYSTEM PROTEIN A"/>
    <property type="match status" value="1"/>
</dbReference>
<evidence type="ECO:0000256" key="16">
    <source>
        <dbReference type="ARBA" id="ARBA00042156"/>
    </source>
</evidence>
<evidence type="ECO:0000256" key="10">
    <source>
        <dbReference type="ARBA" id="ARBA00022840"/>
    </source>
</evidence>
<dbReference type="GO" id="GO:0006281">
    <property type="term" value="P:DNA repair"/>
    <property type="evidence" value="ECO:0007669"/>
    <property type="project" value="UniProtKB-KW"/>
</dbReference>
<comment type="subcellular location">
    <subcellularLocation>
        <location evidence="1">Cytoplasm</location>
    </subcellularLocation>
</comment>
<feature type="domain" description="ABC transporter" evidence="17">
    <location>
        <begin position="460"/>
        <end position="757"/>
    </location>
</feature>
<dbReference type="SUPFAM" id="SSF52540">
    <property type="entry name" value="P-loop containing nucleoside triphosphate hydrolases"/>
    <property type="match status" value="2"/>
</dbReference>
<keyword evidence="11" id="KW-0267">Excision nuclease</keyword>
<keyword evidence="7" id="KW-0228">DNA excision</keyword>
<dbReference type="InterPro" id="IPR017871">
    <property type="entry name" value="ABC_transporter-like_CS"/>
</dbReference>
<keyword evidence="13" id="KW-0234">DNA repair</keyword>
<dbReference type="Gene3D" id="3.40.50.300">
    <property type="entry name" value="P-loop containing nucleotide triphosphate hydrolases"/>
    <property type="match status" value="3"/>
</dbReference>
<dbReference type="Gene3D" id="1.20.1580.10">
    <property type="entry name" value="ABC transporter ATPase like domain"/>
    <property type="match status" value="2"/>
</dbReference>
<evidence type="ECO:0000256" key="8">
    <source>
        <dbReference type="ARBA" id="ARBA00022771"/>
    </source>
</evidence>
<evidence type="ECO:0000256" key="3">
    <source>
        <dbReference type="ARBA" id="ARBA00022723"/>
    </source>
</evidence>
<evidence type="ECO:0000256" key="9">
    <source>
        <dbReference type="ARBA" id="ARBA00022833"/>
    </source>
</evidence>
<evidence type="ECO:0000256" key="11">
    <source>
        <dbReference type="ARBA" id="ARBA00022881"/>
    </source>
</evidence>
<dbReference type="PROSITE" id="PS00211">
    <property type="entry name" value="ABC_TRANSPORTER_1"/>
    <property type="match status" value="2"/>
</dbReference>
<dbReference type="GO" id="GO:0003677">
    <property type="term" value="F:DNA binding"/>
    <property type="evidence" value="ECO:0007669"/>
    <property type="project" value="UniProtKB-KW"/>
</dbReference>
<keyword evidence="8" id="KW-0863">Zinc-finger</keyword>
<dbReference type="GO" id="GO:0004518">
    <property type="term" value="F:nuclease activity"/>
    <property type="evidence" value="ECO:0007669"/>
    <property type="project" value="UniProtKB-KW"/>
</dbReference>
<evidence type="ECO:0000313" key="19">
    <source>
        <dbReference type="Proteomes" id="UP001211044"/>
    </source>
</evidence>
<evidence type="ECO:0000259" key="17">
    <source>
        <dbReference type="PROSITE" id="PS50893"/>
    </source>
</evidence>